<name>A0ABV1GUA9_9BACT</name>
<feature type="chain" id="PRO_5047457888" description="Major fimbrial subunit protein N-terminal domain-containing protein" evidence="1">
    <location>
        <begin position="19"/>
        <end position="380"/>
    </location>
</feature>
<gene>
    <name evidence="2" type="ORF">WMO46_03315</name>
</gene>
<protein>
    <recommendedName>
        <fullName evidence="4">Major fimbrial subunit protein N-terminal domain-containing protein</fullName>
    </recommendedName>
</protein>
<comment type="caution">
    <text evidence="2">The sequence shown here is derived from an EMBL/GenBank/DDBJ whole genome shotgun (WGS) entry which is preliminary data.</text>
</comment>
<evidence type="ECO:0000313" key="2">
    <source>
        <dbReference type="EMBL" id="MEQ2543980.1"/>
    </source>
</evidence>
<reference evidence="2 3" key="1">
    <citation type="submission" date="2024-03" db="EMBL/GenBank/DDBJ databases">
        <title>Human intestinal bacterial collection.</title>
        <authorList>
            <person name="Pauvert C."/>
            <person name="Hitch T.C.A."/>
            <person name="Clavel T."/>
        </authorList>
    </citation>
    <scope>NUCLEOTIDE SEQUENCE [LARGE SCALE GENOMIC DNA]</scope>
    <source>
        <strain evidence="2 3">CLA-KB-H122</strain>
    </source>
</reference>
<proteinExistence type="predicted"/>
<feature type="signal peptide" evidence="1">
    <location>
        <begin position="1"/>
        <end position="18"/>
    </location>
</feature>
<dbReference type="GeneID" id="78180212"/>
<dbReference type="Proteomes" id="UP001460202">
    <property type="component" value="Unassembled WGS sequence"/>
</dbReference>
<accession>A0ABV1GUA9</accession>
<evidence type="ECO:0000313" key="3">
    <source>
        <dbReference type="Proteomes" id="UP001460202"/>
    </source>
</evidence>
<sequence length="380" mass="40606">MKIKNYLALTLMAAVSFAACDKGENGADGDKSPKSVTLTLSNVVPGTRAADDPVAGDSKVTLNDFQVFFAESDGTLVKGKTLQNTDAEHYFAVADFKDENKVFHFLPAEVTKVIVVGNLSEDLKTALASAGSTDDLKRTLTVAAEQDDANLALYDEVELTTVVGEDSAGHPLYKAAMVLEPRVARIEVVGFEYKAEVDDATQAEKERLYESIQVEQIVLNNYYGQAEFVTGAVSGAKTNTTIDAGSVFGFFANAASDWTNDKLDGTNLPAVNLDEAAGYKMAYGAAAKRPAYHFFPDAAKIAGDDHPQLVVKLTGTKANGDKAALYLATKGFSPAVTSDVAKIYQVKFEFDDGDLANPQKCVEVSVDVVAWDVVPVIAQL</sequence>
<keyword evidence="1" id="KW-0732">Signal</keyword>
<evidence type="ECO:0000256" key="1">
    <source>
        <dbReference type="SAM" id="SignalP"/>
    </source>
</evidence>
<dbReference type="EMBL" id="JBBMFL010000003">
    <property type="protein sequence ID" value="MEQ2543980.1"/>
    <property type="molecule type" value="Genomic_DNA"/>
</dbReference>
<keyword evidence="3" id="KW-1185">Reference proteome</keyword>
<evidence type="ECO:0008006" key="4">
    <source>
        <dbReference type="Google" id="ProtNLM"/>
    </source>
</evidence>
<organism evidence="2 3">
    <name type="scientific">Alistipes intestinihominis</name>
    <dbReference type="NCBI Taxonomy" id="3133172"/>
    <lineage>
        <taxon>Bacteria</taxon>
        <taxon>Pseudomonadati</taxon>
        <taxon>Bacteroidota</taxon>
        <taxon>Bacteroidia</taxon>
        <taxon>Bacteroidales</taxon>
        <taxon>Rikenellaceae</taxon>
        <taxon>Alistipes</taxon>
    </lineage>
</organism>
<dbReference type="RefSeq" id="WP_129651523.1">
    <property type="nucleotide sequence ID" value="NZ_JBBMFL010000003.1"/>
</dbReference>
<dbReference type="PROSITE" id="PS51257">
    <property type="entry name" value="PROKAR_LIPOPROTEIN"/>
    <property type="match status" value="1"/>
</dbReference>